<evidence type="ECO:0000256" key="12">
    <source>
        <dbReference type="HAMAP-Rule" id="MF_01225"/>
    </source>
</evidence>
<dbReference type="AlphaFoldDB" id="A0A1M6LHV4"/>
<dbReference type="RefSeq" id="WP_073050550.1">
    <property type="nucleotide sequence ID" value="NZ_FQZL01000032.1"/>
</dbReference>
<evidence type="ECO:0000256" key="6">
    <source>
        <dbReference type="ARBA" id="ARBA00023004"/>
    </source>
</evidence>
<evidence type="ECO:0000256" key="8">
    <source>
        <dbReference type="ARBA" id="ARBA00023134"/>
    </source>
</evidence>
<dbReference type="NCBIfam" id="NF001199">
    <property type="entry name" value="PRK00164.2-1"/>
    <property type="match status" value="1"/>
</dbReference>
<comment type="function">
    <text evidence="12">Catalyzes the cyclization of GTP to (8S)-3',8-cyclo-7,8-dihydroguanosine 5'-triphosphate.</text>
</comment>
<comment type="pathway">
    <text evidence="12">Cofactor biosynthesis; molybdopterin biosynthesis.</text>
</comment>
<evidence type="ECO:0000256" key="4">
    <source>
        <dbReference type="ARBA" id="ARBA00022723"/>
    </source>
</evidence>
<feature type="binding site" evidence="12">
    <location>
        <position position="67"/>
    </location>
    <ligand>
        <name>S-adenosyl-L-methionine</name>
        <dbReference type="ChEBI" id="CHEBI:59789"/>
    </ligand>
</feature>
<dbReference type="GO" id="GO:0005525">
    <property type="term" value="F:GTP binding"/>
    <property type="evidence" value="ECO:0007669"/>
    <property type="project" value="UniProtKB-UniRule"/>
</dbReference>
<dbReference type="Pfam" id="PF04055">
    <property type="entry name" value="Radical_SAM"/>
    <property type="match status" value="1"/>
</dbReference>
<dbReference type="SFLD" id="SFLDG01386">
    <property type="entry name" value="main_SPASM_domain-containing"/>
    <property type="match status" value="1"/>
</dbReference>
<feature type="binding site" evidence="12">
    <location>
        <position position="24"/>
    </location>
    <ligand>
        <name>[4Fe-4S] cluster</name>
        <dbReference type="ChEBI" id="CHEBI:49883"/>
        <label>1</label>
        <note>4Fe-4S-S-AdoMet</note>
    </ligand>
</feature>
<dbReference type="InterPro" id="IPR010505">
    <property type="entry name" value="MoaA_twitch"/>
</dbReference>
<evidence type="ECO:0000259" key="13">
    <source>
        <dbReference type="PROSITE" id="PS51918"/>
    </source>
</evidence>
<dbReference type="InterPro" id="IPR050105">
    <property type="entry name" value="MoCo_biosynth_MoaA/MoaC"/>
</dbReference>
<dbReference type="Gene3D" id="3.20.20.70">
    <property type="entry name" value="Aldolase class I"/>
    <property type="match status" value="1"/>
</dbReference>
<feature type="binding site" evidence="12">
    <location>
        <position position="20"/>
    </location>
    <ligand>
        <name>[4Fe-4S] cluster</name>
        <dbReference type="ChEBI" id="CHEBI:49883"/>
        <label>1</label>
        <note>4Fe-4S-S-AdoMet</note>
    </ligand>
</feature>
<feature type="binding site" evidence="12">
    <location>
        <position position="27"/>
    </location>
    <ligand>
        <name>[4Fe-4S] cluster</name>
        <dbReference type="ChEBI" id="CHEBI:49883"/>
        <label>1</label>
        <note>4Fe-4S-S-AdoMet</note>
    </ligand>
</feature>
<dbReference type="NCBIfam" id="TIGR02666">
    <property type="entry name" value="moaA"/>
    <property type="match status" value="1"/>
</dbReference>
<dbReference type="InterPro" id="IPR000385">
    <property type="entry name" value="MoaA_NifB_PqqE_Fe-S-bd_CS"/>
</dbReference>
<keyword evidence="3 12" id="KW-0949">S-adenosyl-L-methionine</keyword>
<comment type="catalytic activity">
    <reaction evidence="11 12">
        <text>GTP + AH2 + S-adenosyl-L-methionine = (8S)-3',8-cyclo-7,8-dihydroguanosine 5'-triphosphate + 5'-deoxyadenosine + L-methionine + A + H(+)</text>
        <dbReference type="Rhea" id="RHEA:49576"/>
        <dbReference type="ChEBI" id="CHEBI:13193"/>
        <dbReference type="ChEBI" id="CHEBI:15378"/>
        <dbReference type="ChEBI" id="CHEBI:17319"/>
        <dbReference type="ChEBI" id="CHEBI:17499"/>
        <dbReference type="ChEBI" id="CHEBI:37565"/>
        <dbReference type="ChEBI" id="CHEBI:57844"/>
        <dbReference type="ChEBI" id="CHEBI:59789"/>
        <dbReference type="ChEBI" id="CHEBI:131766"/>
        <dbReference type="EC" id="4.1.99.22"/>
    </reaction>
</comment>
<dbReference type="SUPFAM" id="SSF102114">
    <property type="entry name" value="Radical SAM enzymes"/>
    <property type="match status" value="1"/>
</dbReference>
<feature type="binding site" evidence="12">
    <location>
        <position position="94"/>
    </location>
    <ligand>
        <name>GTP</name>
        <dbReference type="ChEBI" id="CHEBI:37565"/>
    </ligand>
</feature>
<dbReference type="InterPro" id="IPR013785">
    <property type="entry name" value="Aldolase_TIM"/>
</dbReference>
<dbReference type="UniPathway" id="UPA00344"/>
<dbReference type="SMART" id="SM00729">
    <property type="entry name" value="Elp3"/>
    <property type="match status" value="1"/>
</dbReference>
<evidence type="ECO:0000313" key="15">
    <source>
        <dbReference type="Proteomes" id="UP000184052"/>
    </source>
</evidence>
<feature type="binding site" evidence="12">
    <location>
        <position position="118"/>
    </location>
    <ligand>
        <name>S-adenosyl-L-methionine</name>
        <dbReference type="ChEBI" id="CHEBI:59789"/>
    </ligand>
</feature>
<comment type="cofactor">
    <cofactor evidence="12">
        <name>[4Fe-4S] cluster</name>
        <dbReference type="ChEBI" id="CHEBI:49883"/>
    </cofactor>
    <text evidence="12">Binds 2 [4Fe-4S] clusters. Binds 1 [4Fe-4S] cluster coordinated with 3 cysteines and an exchangeable S-adenosyl-L-methionine and 1 [4Fe-4S] cluster coordinated with 3 cysteines and the GTP-derived substrate.</text>
</comment>
<keyword evidence="6 12" id="KW-0408">Iron</keyword>
<keyword evidence="15" id="KW-1185">Reference proteome</keyword>
<feature type="binding site" evidence="12">
    <location>
        <position position="249"/>
    </location>
    <ligand>
        <name>[4Fe-4S] cluster</name>
        <dbReference type="ChEBI" id="CHEBI:49883"/>
        <label>2</label>
        <note>4Fe-4S-substrate</note>
    </ligand>
</feature>
<dbReference type="GO" id="GO:0006777">
    <property type="term" value="P:Mo-molybdopterin cofactor biosynthetic process"/>
    <property type="evidence" value="ECO:0007669"/>
    <property type="project" value="UniProtKB-UniRule"/>
</dbReference>
<dbReference type="STRING" id="1121476.SAMN02745751_03181"/>
<dbReference type="PROSITE" id="PS51918">
    <property type="entry name" value="RADICAL_SAM"/>
    <property type="match status" value="1"/>
</dbReference>
<dbReference type="PANTHER" id="PTHR22960:SF0">
    <property type="entry name" value="MOLYBDENUM COFACTOR BIOSYNTHESIS PROTEIN 1"/>
    <property type="match status" value="1"/>
</dbReference>
<dbReference type="InterPro" id="IPR040064">
    <property type="entry name" value="MoaA-like"/>
</dbReference>
<gene>
    <name evidence="12" type="primary">moaA</name>
    <name evidence="14" type="ORF">SAMN02745751_03181</name>
</gene>
<keyword evidence="8 12" id="KW-0342">GTP-binding</keyword>
<dbReference type="GO" id="GO:1904047">
    <property type="term" value="F:S-adenosyl-L-methionine binding"/>
    <property type="evidence" value="ECO:0007669"/>
    <property type="project" value="UniProtKB-UniRule"/>
</dbReference>
<organism evidence="14 15">
    <name type="scientific">Dethiosulfatibacter aminovorans DSM 17477</name>
    <dbReference type="NCBI Taxonomy" id="1121476"/>
    <lineage>
        <taxon>Bacteria</taxon>
        <taxon>Bacillati</taxon>
        <taxon>Bacillota</taxon>
        <taxon>Tissierellia</taxon>
        <taxon>Dethiosulfatibacter</taxon>
    </lineage>
</organism>
<keyword evidence="9 12" id="KW-0501">Molybdenum cofactor biosynthesis</keyword>
<evidence type="ECO:0000256" key="10">
    <source>
        <dbReference type="ARBA" id="ARBA00023239"/>
    </source>
</evidence>
<feature type="binding site" evidence="12">
    <location>
        <begin position="254"/>
        <end position="256"/>
    </location>
    <ligand>
        <name>GTP</name>
        <dbReference type="ChEBI" id="CHEBI:37565"/>
    </ligand>
</feature>
<keyword evidence="4 12" id="KW-0479">Metal-binding</keyword>
<dbReference type="GO" id="GO:0046872">
    <property type="term" value="F:metal ion binding"/>
    <property type="evidence" value="ECO:0007669"/>
    <property type="project" value="UniProtKB-KW"/>
</dbReference>
<comment type="similarity">
    <text evidence="12">Belongs to the radical SAM superfamily. MoaA family.</text>
</comment>
<dbReference type="CDD" id="cd01335">
    <property type="entry name" value="Radical_SAM"/>
    <property type="match status" value="1"/>
</dbReference>
<feature type="binding site" evidence="12">
    <location>
        <position position="252"/>
    </location>
    <ligand>
        <name>[4Fe-4S] cluster</name>
        <dbReference type="ChEBI" id="CHEBI:49883"/>
        <label>2</label>
        <note>4Fe-4S-substrate</note>
    </ligand>
</feature>
<feature type="binding site" evidence="12">
    <location>
        <position position="63"/>
    </location>
    <ligand>
        <name>GTP</name>
        <dbReference type="ChEBI" id="CHEBI:37565"/>
    </ligand>
</feature>
<dbReference type="EMBL" id="FQZL01000032">
    <property type="protein sequence ID" value="SHJ70770.1"/>
    <property type="molecule type" value="Genomic_DNA"/>
</dbReference>
<feature type="binding site" evidence="12">
    <location>
        <position position="155"/>
    </location>
    <ligand>
        <name>GTP</name>
        <dbReference type="ChEBI" id="CHEBI:37565"/>
    </ligand>
</feature>
<reference evidence="14 15" key="1">
    <citation type="submission" date="2016-11" db="EMBL/GenBank/DDBJ databases">
        <authorList>
            <person name="Jaros S."/>
            <person name="Januszkiewicz K."/>
            <person name="Wedrychowicz H."/>
        </authorList>
    </citation>
    <scope>NUCLEOTIDE SEQUENCE [LARGE SCALE GENOMIC DNA]</scope>
    <source>
        <strain evidence="14 15">DSM 17477</strain>
    </source>
</reference>
<dbReference type="OrthoDB" id="9763993at2"/>
<dbReference type="CDD" id="cd21117">
    <property type="entry name" value="Twitch_MoaA"/>
    <property type="match status" value="1"/>
</dbReference>
<feature type="binding site" evidence="12">
    <location>
        <position position="266"/>
    </location>
    <ligand>
        <name>[4Fe-4S] cluster</name>
        <dbReference type="ChEBI" id="CHEBI:49883"/>
        <label>2</label>
        <note>4Fe-4S-substrate</note>
    </ligand>
</feature>
<evidence type="ECO:0000256" key="7">
    <source>
        <dbReference type="ARBA" id="ARBA00023014"/>
    </source>
</evidence>
<dbReference type="InterPro" id="IPR006638">
    <property type="entry name" value="Elp3/MiaA/NifB-like_rSAM"/>
</dbReference>
<evidence type="ECO:0000256" key="5">
    <source>
        <dbReference type="ARBA" id="ARBA00022741"/>
    </source>
</evidence>
<evidence type="ECO:0000256" key="2">
    <source>
        <dbReference type="ARBA" id="ARBA00022485"/>
    </source>
</evidence>
<accession>A0A1M6LHV4</accession>
<dbReference type="GO" id="GO:0061799">
    <property type="term" value="F:cyclic pyranopterin monophosphate synthase activity"/>
    <property type="evidence" value="ECO:0007669"/>
    <property type="project" value="TreeGrafter"/>
</dbReference>
<dbReference type="InterPro" id="IPR058240">
    <property type="entry name" value="rSAM_sf"/>
</dbReference>
<feature type="domain" description="Radical SAM core" evidence="13">
    <location>
        <begin position="4"/>
        <end position="225"/>
    </location>
</feature>
<dbReference type="Pfam" id="PF06463">
    <property type="entry name" value="Mob_synth_C"/>
    <property type="match status" value="1"/>
</dbReference>
<dbReference type="PROSITE" id="PS01305">
    <property type="entry name" value="MOAA_NIFB_PQQE"/>
    <property type="match status" value="1"/>
</dbReference>
<name>A0A1M6LHV4_9FIRM</name>
<evidence type="ECO:0000256" key="3">
    <source>
        <dbReference type="ARBA" id="ARBA00022691"/>
    </source>
</evidence>
<dbReference type="GO" id="GO:0061798">
    <property type="term" value="F:GTP 3',8'-cyclase activity"/>
    <property type="evidence" value="ECO:0007669"/>
    <property type="project" value="UniProtKB-UniRule"/>
</dbReference>
<evidence type="ECO:0000256" key="9">
    <source>
        <dbReference type="ARBA" id="ARBA00023150"/>
    </source>
</evidence>
<dbReference type="InterPro" id="IPR013483">
    <property type="entry name" value="MoaA"/>
</dbReference>
<comment type="subunit">
    <text evidence="12">Monomer and homodimer.</text>
</comment>
<dbReference type="GO" id="GO:0051539">
    <property type="term" value="F:4 iron, 4 sulfur cluster binding"/>
    <property type="evidence" value="ECO:0007669"/>
    <property type="project" value="UniProtKB-UniRule"/>
</dbReference>
<evidence type="ECO:0000313" key="14">
    <source>
        <dbReference type="EMBL" id="SHJ70770.1"/>
    </source>
</evidence>
<keyword evidence="10 12" id="KW-0456">Lyase</keyword>
<evidence type="ECO:0000256" key="1">
    <source>
        <dbReference type="ARBA" id="ARBA00012167"/>
    </source>
</evidence>
<keyword evidence="5 12" id="KW-0547">Nucleotide-binding</keyword>
<sequence>MKDTYGRNIRYLRVSVTDRCNLRCMYCMPEEGVCKKTHPDMLSLEEIYQIIEASAEMGFDKIRITGGEPLVRKNIEWLVKKTAELEGIKDIAMTTNGILLAEYAEKLKDAGLNRVNISLDTLDVEKFREITRGGDIERVLEGIKAALNHGLTPIKINTVLIGGFNDDEIEDLAELTLNHDIHVRFIELMPIGHAADWSKEKFIPNETVLERLENLIPLENEDGSPARTYKMPGAKGTIGLINPISQHFCNTCNRLRLTADGKLKPCLHSDKEIDVKKGLGDKEEIKKIIVDTIEMKPKAHHINDKDYKPITRDMNNIGG</sequence>
<dbReference type="SFLD" id="SFLDG01383">
    <property type="entry name" value="cyclic_pyranopterin_phosphate"/>
    <property type="match status" value="1"/>
</dbReference>
<keyword evidence="7 12" id="KW-0411">Iron-sulfur</keyword>
<dbReference type="Proteomes" id="UP000184052">
    <property type="component" value="Unassembled WGS sequence"/>
</dbReference>
<keyword evidence="2 12" id="KW-0004">4Fe-4S</keyword>
<feature type="binding site" evidence="12">
    <location>
        <position position="189"/>
    </location>
    <ligand>
        <name>S-adenosyl-L-methionine</name>
        <dbReference type="ChEBI" id="CHEBI:59789"/>
    </ligand>
</feature>
<evidence type="ECO:0000256" key="11">
    <source>
        <dbReference type="ARBA" id="ARBA00048697"/>
    </source>
</evidence>
<protein>
    <recommendedName>
        <fullName evidence="1 12">GTP 3',8-cyclase</fullName>
        <ecNumber evidence="1 12">4.1.99.22</ecNumber>
    </recommendedName>
    <alternativeName>
        <fullName evidence="12">Molybdenum cofactor biosynthesis protein A</fullName>
    </alternativeName>
</protein>
<dbReference type="PANTHER" id="PTHR22960">
    <property type="entry name" value="MOLYBDOPTERIN COFACTOR SYNTHESIS PROTEIN A"/>
    <property type="match status" value="1"/>
</dbReference>
<feature type="binding site" evidence="12">
    <location>
        <position position="13"/>
    </location>
    <ligand>
        <name>GTP</name>
        <dbReference type="ChEBI" id="CHEBI:37565"/>
    </ligand>
</feature>
<feature type="binding site" evidence="12">
    <location>
        <position position="26"/>
    </location>
    <ligand>
        <name>S-adenosyl-L-methionine</name>
        <dbReference type="ChEBI" id="CHEBI:59789"/>
    </ligand>
</feature>
<dbReference type="HAMAP" id="MF_01225_B">
    <property type="entry name" value="MoaA_B"/>
    <property type="match status" value="1"/>
</dbReference>
<dbReference type="SFLD" id="SFLDS00029">
    <property type="entry name" value="Radical_SAM"/>
    <property type="match status" value="1"/>
</dbReference>
<proteinExistence type="inferred from homology"/>
<dbReference type="SFLD" id="SFLDG01067">
    <property type="entry name" value="SPASM/twitch_domain_containing"/>
    <property type="match status" value="1"/>
</dbReference>
<dbReference type="InterPro" id="IPR007197">
    <property type="entry name" value="rSAM"/>
</dbReference>
<dbReference type="EC" id="4.1.99.22" evidence="1 12"/>